<dbReference type="EMBL" id="MHST01000012">
    <property type="protein sequence ID" value="OHA49188.1"/>
    <property type="molecule type" value="Genomic_DNA"/>
</dbReference>
<evidence type="ECO:0000256" key="6">
    <source>
        <dbReference type="ARBA" id="ARBA00022989"/>
    </source>
</evidence>
<dbReference type="GO" id="GO:0005886">
    <property type="term" value="C:plasma membrane"/>
    <property type="evidence" value="ECO:0007669"/>
    <property type="project" value="UniProtKB-SubCell"/>
</dbReference>
<gene>
    <name evidence="10" type="ORF">A2682_00775</name>
</gene>
<feature type="transmembrane region" description="Helical" evidence="8">
    <location>
        <begin position="342"/>
        <end position="358"/>
    </location>
</feature>
<name>A0A1G2PLK0_TERXR</name>
<feature type="transmembrane region" description="Helical" evidence="8">
    <location>
        <begin position="197"/>
        <end position="222"/>
    </location>
</feature>
<evidence type="ECO:0000256" key="1">
    <source>
        <dbReference type="ARBA" id="ARBA00004651"/>
    </source>
</evidence>
<evidence type="ECO:0000256" key="5">
    <source>
        <dbReference type="ARBA" id="ARBA00022692"/>
    </source>
</evidence>
<dbReference type="Proteomes" id="UP000178690">
    <property type="component" value="Unassembled WGS sequence"/>
</dbReference>
<feature type="domain" description="Glycosyltransferase RgtA/B/C/D-like" evidence="9">
    <location>
        <begin position="144"/>
        <end position="251"/>
    </location>
</feature>
<accession>A0A1G2PLK0</accession>
<evidence type="ECO:0000256" key="2">
    <source>
        <dbReference type="ARBA" id="ARBA00022475"/>
    </source>
</evidence>
<sequence>MRFRTIALIGIISLAAFLRFYLLDTIPPALYPDEAMNGVNALRALERSDFRVFYPDNNGREGLFIDIQALSVQIFGPSAWALRAVAALAGTLTVLVFFFLAREIGLLLYGKKGQDAQHRGGIKEENSPFAALFTEGSGRAELFAILATFLLAVSFWHVTFSRIGFRAILLPLLASAAFFFLLRGLRTSRPGDFFASGFALGLSLSTYIASRVMPVLFFPFFLWDILGKRRNRTVFRWLLLSAGFIIAVFPLAGYFTAHPQDFLGRAGDVSIFSADDPIRALAESTGKTLLMFHVAGDGNWRHNVAGAPMLDPLTGLFFFLGLAIAVVSIIRKIKLAPRVPAALLFILLWLSAGLLPEITTSEGIPHALRALNAIPPVMLLSALGATWLIWDAGRVRFPKAVTGAAIVTALMLTAIFNFHQYFLVWAGNPNVQGAFRADLAEIADYLNAHADGKRYVIVNEGGVLIDDVPMAAATVKYLTVDNPDIIYLTPDRVRDIEPEFDHTIIIPTQPPSQDLEAALRATFPSLERHEESGVAFYRL</sequence>
<dbReference type="PANTHER" id="PTHR33908">
    <property type="entry name" value="MANNOSYLTRANSFERASE YKCB-RELATED"/>
    <property type="match status" value="1"/>
</dbReference>
<protein>
    <recommendedName>
        <fullName evidence="9">Glycosyltransferase RgtA/B/C/D-like domain-containing protein</fullName>
    </recommendedName>
</protein>
<dbReference type="AlphaFoldDB" id="A0A1G2PLK0"/>
<feature type="transmembrane region" description="Helical" evidence="8">
    <location>
        <begin position="6"/>
        <end position="22"/>
    </location>
</feature>
<feature type="transmembrane region" description="Helical" evidence="8">
    <location>
        <begin position="234"/>
        <end position="255"/>
    </location>
</feature>
<reference evidence="10 11" key="1">
    <citation type="journal article" date="2016" name="Nat. Commun.">
        <title>Thousands of microbial genomes shed light on interconnected biogeochemical processes in an aquifer system.</title>
        <authorList>
            <person name="Anantharaman K."/>
            <person name="Brown C.T."/>
            <person name="Hug L.A."/>
            <person name="Sharon I."/>
            <person name="Castelle C.J."/>
            <person name="Probst A.J."/>
            <person name="Thomas B.C."/>
            <person name="Singh A."/>
            <person name="Wilkins M.J."/>
            <person name="Karaoz U."/>
            <person name="Brodie E.L."/>
            <person name="Williams K.H."/>
            <person name="Hubbard S.S."/>
            <person name="Banfield J.F."/>
        </authorList>
    </citation>
    <scope>NUCLEOTIDE SEQUENCE [LARGE SCALE GENOMIC DNA]</scope>
    <source>
        <strain evidence="11">RIFCSPHIGHO2_01_FULL_58_15</strain>
    </source>
</reference>
<feature type="transmembrane region" description="Helical" evidence="8">
    <location>
        <begin position="402"/>
        <end position="422"/>
    </location>
</feature>
<feature type="transmembrane region" description="Helical" evidence="8">
    <location>
        <begin position="80"/>
        <end position="101"/>
    </location>
</feature>
<proteinExistence type="predicted"/>
<feature type="transmembrane region" description="Helical" evidence="8">
    <location>
        <begin position="313"/>
        <end position="330"/>
    </location>
</feature>
<evidence type="ECO:0000256" key="3">
    <source>
        <dbReference type="ARBA" id="ARBA00022676"/>
    </source>
</evidence>
<keyword evidence="5 8" id="KW-0812">Transmembrane</keyword>
<evidence type="ECO:0000259" key="9">
    <source>
        <dbReference type="Pfam" id="PF13231"/>
    </source>
</evidence>
<evidence type="ECO:0000256" key="7">
    <source>
        <dbReference type="ARBA" id="ARBA00023136"/>
    </source>
</evidence>
<keyword evidence="6 8" id="KW-1133">Transmembrane helix</keyword>
<dbReference type="GO" id="GO:0016763">
    <property type="term" value="F:pentosyltransferase activity"/>
    <property type="evidence" value="ECO:0007669"/>
    <property type="project" value="TreeGrafter"/>
</dbReference>
<dbReference type="GO" id="GO:0010041">
    <property type="term" value="P:response to iron(III) ion"/>
    <property type="evidence" value="ECO:0007669"/>
    <property type="project" value="TreeGrafter"/>
</dbReference>
<dbReference type="STRING" id="1802363.A2682_00775"/>
<dbReference type="GO" id="GO:0009103">
    <property type="term" value="P:lipopolysaccharide biosynthetic process"/>
    <property type="evidence" value="ECO:0007669"/>
    <property type="project" value="UniProtKB-ARBA"/>
</dbReference>
<dbReference type="PANTHER" id="PTHR33908:SF3">
    <property type="entry name" value="UNDECAPRENYL PHOSPHATE-ALPHA-4-AMINO-4-DEOXY-L-ARABINOSE ARABINOSYL TRANSFERASE"/>
    <property type="match status" value="1"/>
</dbReference>
<keyword evidence="3" id="KW-0328">Glycosyltransferase</keyword>
<feature type="transmembrane region" description="Helical" evidence="8">
    <location>
        <begin position="370"/>
        <end position="390"/>
    </location>
</feature>
<comment type="caution">
    <text evidence="10">The sequence shown here is derived from an EMBL/GenBank/DDBJ whole genome shotgun (WGS) entry which is preliminary data.</text>
</comment>
<feature type="transmembrane region" description="Helical" evidence="8">
    <location>
        <begin position="167"/>
        <end position="185"/>
    </location>
</feature>
<organism evidence="10 11">
    <name type="scientific">Terrybacteria sp. (strain RIFCSPHIGHO2_01_FULL_58_15)</name>
    <dbReference type="NCBI Taxonomy" id="1802363"/>
    <lineage>
        <taxon>Bacteria</taxon>
        <taxon>Candidatus Terryibacteriota</taxon>
    </lineage>
</organism>
<comment type="subcellular location">
    <subcellularLocation>
        <location evidence="1">Cell membrane</location>
        <topology evidence="1">Multi-pass membrane protein</topology>
    </subcellularLocation>
</comment>
<dbReference type="InterPro" id="IPR050297">
    <property type="entry name" value="LipidA_mod_glycosyltrf_83"/>
</dbReference>
<keyword evidence="2" id="KW-1003">Cell membrane</keyword>
<evidence type="ECO:0000313" key="11">
    <source>
        <dbReference type="Proteomes" id="UP000178690"/>
    </source>
</evidence>
<evidence type="ECO:0000313" key="10">
    <source>
        <dbReference type="EMBL" id="OHA49188.1"/>
    </source>
</evidence>
<dbReference type="Pfam" id="PF13231">
    <property type="entry name" value="PMT_2"/>
    <property type="match status" value="1"/>
</dbReference>
<keyword evidence="4" id="KW-0808">Transferase</keyword>
<dbReference type="InterPro" id="IPR038731">
    <property type="entry name" value="RgtA/B/C-like"/>
</dbReference>
<keyword evidence="7 8" id="KW-0472">Membrane</keyword>
<evidence type="ECO:0000256" key="8">
    <source>
        <dbReference type="SAM" id="Phobius"/>
    </source>
</evidence>
<evidence type="ECO:0000256" key="4">
    <source>
        <dbReference type="ARBA" id="ARBA00022679"/>
    </source>
</evidence>